<name>A0ACC1D2W4_9NEOP</name>
<sequence length="226" mass="25597">MFICIPSSTKRWYIDCAVCLQKCYHPTRLPCGHVFCFLCVKGVAIQSKKCAMCRAIIPADYLDNPVLLEKIVPEQFNMDEGQDYQWYYEGRNGWWKYDERSNSELESAFNGGDPECTLLLAGALYSIDFQSMTQVRCTDQTRRRKVKRDTPLFPAKGVAGIKTRPAEIKSENETVPVISENIVDNILVLVEDVSEAGVLEPIINNDDDVIDISEQIRTIDVNDGES</sequence>
<evidence type="ECO:0000313" key="2">
    <source>
        <dbReference type="Proteomes" id="UP000824533"/>
    </source>
</evidence>
<organism evidence="1 2">
    <name type="scientific">Dendrolimus kikuchii</name>
    <dbReference type="NCBI Taxonomy" id="765133"/>
    <lineage>
        <taxon>Eukaryota</taxon>
        <taxon>Metazoa</taxon>
        <taxon>Ecdysozoa</taxon>
        <taxon>Arthropoda</taxon>
        <taxon>Hexapoda</taxon>
        <taxon>Insecta</taxon>
        <taxon>Pterygota</taxon>
        <taxon>Neoptera</taxon>
        <taxon>Endopterygota</taxon>
        <taxon>Lepidoptera</taxon>
        <taxon>Glossata</taxon>
        <taxon>Ditrysia</taxon>
        <taxon>Bombycoidea</taxon>
        <taxon>Lasiocampidae</taxon>
        <taxon>Dendrolimus</taxon>
    </lineage>
</organism>
<proteinExistence type="predicted"/>
<gene>
    <name evidence="1" type="ORF">K1T71_006112</name>
</gene>
<reference evidence="1 2" key="1">
    <citation type="journal article" date="2021" name="Front. Genet.">
        <title>Chromosome-Level Genome Assembly Reveals Significant Gene Expansion in the Toll and IMD Signaling Pathways of Dendrolimus kikuchii.</title>
        <authorList>
            <person name="Zhou J."/>
            <person name="Wu P."/>
            <person name="Xiong Z."/>
            <person name="Liu N."/>
            <person name="Zhao N."/>
            <person name="Ji M."/>
            <person name="Qiu Y."/>
            <person name="Yang B."/>
        </authorList>
    </citation>
    <scope>NUCLEOTIDE SEQUENCE [LARGE SCALE GENOMIC DNA]</scope>
    <source>
        <strain evidence="1">Ann1</strain>
    </source>
</reference>
<dbReference type="EMBL" id="CM034396">
    <property type="protein sequence ID" value="KAJ0178289.1"/>
    <property type="molecule type" value="Genomic_DNA"/>
</dbReference>
<protein>
    <submittedName>
        <fullName evidence="1">Uncharacterized protein</fullName>
    </submittedName>
</protein>
<accession>A0ACC1D2W4</accession>
<comment type="caution">
    <text evidence="1">The sequence shown here is derived from an EMBL/GenBank/DDBJ whole genome shotgun (WGS) entry which is preliminary data.</text>
</comment>
<keyword evidence="2" id="KW-1185">Reference proteome</keyword>
<evidence type="ECO:0000313" key="1">
    <source>
        <dbReference type="EMBL" id="KAJ0178289.1"/>
    </source>
</evidence>
<dbReference type="Proteomes" id="UP000824533">
    <property type="component" value="Linkage Group LG10"/>
</dbReference>